<feature type="domain" description="SLH" evidence="4">
    <location>
        <begin position="839"/>
        <end position="895"/>
    </location>
</feature>
<evidence type="ECO:0000313" key="6">
    <source>
        <dbReference type="Proteomes" id="UP001519343"/>
    </source>
</evidence>
<evidence type="ECO:0000313" key="5">
    <source>
        <dbReference type="EMBL" id="MBP1934753.1"/>
    </source>
</evidence>
<dbReference type="Proteomes" id="UP001519343">
    <property type="component" value="Unassembled WGS sequence"/>
</dbReference>
<sequence>MQIKNKATSLVLATSLAFTPVVGQLVLPNAVHAAAELDLSKLVKLANALEETDGTEAVKALRNAVANSSDDDLKAIFGAGFFEGLKNEQNEQLLTEAEGYQLAKGIALVFTNVAIVDGDSTKLKNNIEKFRQDYSELFHKAFGDEVTVDTLLNFSTALLDEVENIINSASIGEFLTISATTITDKAIDNVLAQEKYSTLNGKLTDIGLSREKLKTIKNKAYAQFGQTAQDAKNALIKAYAKDRVRIVRHDGVAITNNTIGIEQGKSIDLDFQVKYDGEWITAPEVSASPITWVKHGDGVTLNNTYNGIVSGKTKDTVNKISVFLNESLLSEVTINVTPAITSGNDGGTSGGGPGGGGGPGPVVDKPATPGPSTGNPAETGKNIGQTIKDAIQNGTLTPGQVDDLVKGLKESLKDAKQEEKQNAVDALQSSLKDIASNLSGKTAEETKQAFESVVKLVAGVKEVAAATENDLGKIAVAVGAEYVKKAAETKVEATVQDGKAVAKADAKQLQEVVQNALKALDEVQQKLTEAGVANAKLAVETVLTFSVNGATDKTEASFNLNDLQEALKGVNQNTTSIAVVANGVTVKVSVKDVLNAITAKVSLSAAAEATDFAIETVKSDLAQQPGKDKRVLSDVKVVEVKATLKGKPVTKFNNPVEIQIELGSLPTGIDTEKLSAYQNVNGQWIPVGGHYVNNNLVFTTKEVGQFTVFASTKTFSDLSSVKSWAQKEIEVMAAKGVVDGRTADKFAPKENVTRAEFAKMVVRALGLYDESATTSFKDVNESDWFYKDVATAAKLGIVTGVSDDQFNPKALISREEMATMAARALKLSGLSVQRVNEKIESFADKNKIQIWSKESIALAVKYEIIKGQADGKFAPSNKATRAEAAVIMYRLYNTK</sequence>
<keyword evidence="1" id="KW-0175">Coiled coil</keyword>
<feature type="region of interest" description="Disordered" evidence="2">
    <location>
        <begin position="340"/>
        <end position="382"/>
    </location>
</feature>
<dbReference type="InterPro" id="IPR051465">
    <property type="entry name" value="Cell_Envelope_Struct_Comp"/>
</dbReference>
<feature type="domain" description="SLH" evidence="4">
    <location>
        <begin position="712"/>
        <end position="775"/>
    </location>
</feature>
<dbReference type="Pfam" id="PF00395">
    <property type="entry name" value="SLH"/>
    <property type="match status" value="3"/>
</dbReference>
<dbReference type="EMBL" id="JAGGKT010000027">
    <property type="protein sequence ID" value="MBP1934753.1"/>
    <property type="molecule type" value="Genomic_DNA"/>
</dbReference>
<protein>
    <recommendedName>
        <fullName evidence="4">SLH domain-containing protein</fullName>
    </recommendedName>
</protein>
<feature type="chain" id="PRO_5047290559" description="SLH domain-containing protein" evidence="3">
    <location>
        <begin position="24"/>
        <end position="895"/>
    </location>
</feature>
<dbReference type="RefSeq" id="WP_209812737.1">
    <property type="nucleotide sequence ID" value="NZ_JAGGKT010000027.1"/>
</dbReference>
<keyword evidence="6" id="KW-1185">Reference proteome</keyword>
<dbReference type="PANTHER" id="PTHR43308">
    <property type="entry name" value="OUTER MEMBRANE PROTEIN ALPHA-RELATED"/>
    <property type="match status" value="1"/>
</dbReference>
<dbReference type="InterPro" id="IPR001119">
    <property type="entry name" value="SLH_dom"/>
</dbReference>
<accession>A0ABS4GWV7</accession>
<dbReference type="PROSITE" id="PS51272">
    <property type="entry name" value="SLH"/>
    <property type="match status" value="3"/>
</dbReference>
<feature type="coiled-coil region" evidence="1">
    <location>
        <begin position="499"/>
        <end position="526"/>
    </location>
</feature>
<feature type="signal peptide" evidence="3">
    <location>
        <begin position="1"/>
        <end position="23"/>
    </location>
</feature>
<feature type="compositionally biased region" description="Gly residues" evidence="2">
    <location>
        <begin position="344"/>
        <end position="360"/>
    </location>
</feature>
<evidence type="ECO:0000256" key="1">
    <source>
        <dbReference type="SAM" id="Coils"/>
    </source>
</evidence>
<comment type="caution">
    <text evidence="5">The sequence shown here is derived from an EMBL/GenBank/DDBJ whole genome shotgun (WGS) entry which is preliminary data.</text>
</comment>
<gene>
    <name evidence="5" type="ORF">J2Z37_004773</name>
</gene>
<feature type="domain" description="SLH" evidence="4">
    <location>
        <begin position="776"/>
        <end position="835"/>
    </location>
</feature>
<evidence type="ECO:0000259" key="4">
    <source>
        <dbReference type="PROSITE" id="PS51272"/>
    </source>
</evidence>
<evidence type="ECO:0000256" key="2">
    <source>
        <dbReference type="SAM" id="MobiDB-lite"/>
    </source>
</evidence>
<reference evidence="5 6" key="1">
    <citation type="submission" date="2021-03" db="EMBL/GenBank/DDBJ databases">
        <title>Genomic Encyclopedia of Type Strains, Phase IV (KMG-IV): sequencing the most valuable type-strain genomes for metagenomic binning, comparative biology and taxonomic classification.</title>
        <authorList>
            <person name="Goeker M."/>
        </authorList>
    </citation>
    <scope>NUCLEOTIDE SEQUENCE [LARGE SCALE GENOMIC DNA]</scope>
    <source>
        <strain evidence="5 6">DSM 24738</strain>
    </source>
</reference>
<dbReference type="PANTHER" id="PTHR43308:SF5">
    <property type="entry name" value="S-LAYER PROTEIN _ PEPTIDOGLYCAN ENDO-BETA-N-ACETYLGLUCOSAMINIDASE"/>
    <property type="match status" value="1"/>
</dbReference>
<name>A0ABS4GWV7_9BACL</name>
<organism evidence="5 6">
    <name type="scientific">Ammoniphilus resinae</name>
    <dbReference type="NCBI Taxonomy" id="861532"/>
    <lineage>
        <taxon>Bacteria</taxon>
        <taxon>Bacillati</taxon>
        <taxon>Bacillota</taxon>
        <taxon>Bacilli</taxon>
        <taxon>Bacillales</taxon>
        <taxon>Paenibacillaceae</taxon>
        <taxon>Aneurinibacillus group</taxon>
        <taxon>Ammoniphilus</taxon>
    </lineage>
</organism>
<keyword evidence="3" id="KW-0732">Signal</keyword>
<proteinExistence type="predicted"/>
<evidence type="ECO:0000256" key="3">
    <source>
        <dbReference type="SAM" id="SignalP"/>
    </source>
</evidence>